<dbReference type="PANTHER" id="PTHR37937:SF1">
    <property type="entry name" value="CONJUGATIVE TRANSFER: DNA TRANSPORT"/>
    <property type="match status" value="1"/>
</dbReference>
<name>A0A366HDM4_9BURK</name>
<dbReference type="InterPro" id="IPR003688">
    <property type="entry name" value="TraG/VirD4"/>
</dbReference>
<evidence type="ECO:0000256" key="4">
    <source>
        <dbReference type="ARBA" id="ARBA00022692"/>
    </source>
</evidence>
<dbReference type="GO" id="GO:0005886">
    <property type="term" value="C:plasma membrane"/>
    <property type="evidence" value="ECO:0007669"/>
    <property type="project" value="UniProtKB-SubCell"/>
</dbReference>
<dbReference type="SUPFAM" id="SSF52540">
    <property type="entry name" value="P-loop containing nucleoside triphosphate hydrolases"/>
    <property type="match status" value="1"/>
</dbReference>
<dbReference type="RefSeq" id="WP_113933085.1">
    <property type="nucleotide sequence ID" value="NZ_JACCEU010000005.1"/>
</dbReference>
<comment type="caution">
    <text evidence="7">The sequence shown here is derived from an EMBL/GenBank/DDBJ whole genome shotgun (WGS) entry which is preliminary data.</text>
</comment>
<keyword evidence="4" id="KW-0812">Transmembrane</keyword>
<proteinExistence type="inferred from homology"/>
<dbReference type="CDD" id="cd01127">
    <property type="entry name" value="TrwB_TraG_TraD_VirD4"/>
    <property type="match status" value="1"/>
</dbReference>
<dbReference type="AlphaFoldDB" id="A0A366HDM4"/>
<evidence type="ECO:0000256" key="3">
    <source>
        <dbReference type="ARBA" id="ARBA00022475"/>
    </source>
</evidence>
<keyword evidence="8" id="KW-1185">Reference proteome</keyword>
<keyword evidence="3" id="KW-1003">Cell membrane</keyword>
<evidence type="ECO:0000256" key="6">
    <source>
        <dbReference type="ARBA" id="ARBA00023136"/>
    </source>
</evidence>
<reference evidence="7 8" key="1">
    <citation type="submission" date="2018-06" db="EMBL/GenBank/DDBJ databases">
        <title>Genomic Encyclopedia of Type Strains, Phase IV (KMG-IV): sequencing the most valuable type-strain genomes for metagenomic binning, comparative biology and taxonomic classification.</title>
        <authorList>
            <person name="Goeker M."/>
        </authorList>
    </citation>
    <scope>NUCLEOTIDE SEQUENCE [LARGE SCALE GENOMIC DNA]</scope>
    <source>
        <strain evidence="7 8">DSM 25520</strain>
    </source>
</reference>
<evidence type="ECO:0000313" key="7">
    <source>
        <dbReference type="EMBL" id="RBP40127.1"/>
    </source>
</evidence>
<keyword evidence="5" id="KW-1133">Transmembrane helix</keyword>
<gene>
    <name evidence="7" type="ORF">DFR37_104224</name>
</gene>
<dbReference type="PANTHER" id="PTHR37937">
    <property type="entry name" value="CONJUGATIVE TRANSFER: DNA TRANSPORT"/>
    <property type="match status" value="1"/>
</dbReference>
<organism evidence="7 8">
    <name type="scientific">Eoetvoesiella caeni</name>
    <dbReference type="NCBI Taxonomy" id="645616"/>
    <lineage>
        <taxon>Bacteria</taxon>
        <taxon>Pseudomonadati</taxon>
        <taxon>Pseudomonadota</taxon>
        <taxon>Betaproteobacteria</taxon>
        <taxon>Burkholderiales</taxon>
        <taxon>Alcaligenaceae</taxon>
        <taxon>Eoetvoesiella</taxon>
    </lineage>
</organism>
<evidence type="ECO:0000256" key="2">
    <source>
        <dbReference type="ARBA" id="ARBA00008806"/>
    </source>
</evidence>
<dbReference type="Gene3D" id="3.40.50.300">
    <property type="entry name" value="P-loop containing nucleotide triphosphate hydrolases"/>
    <property type="match status" value="1"/>
</dbReference>
<sequence>MTAFHEEFRFGSAHWALPDEAAHAGLHGQSGPFLGYLGDRPLRLAGDAPIITFGGAGSGKLRDVLAYNLCGVRDGQGVWHAPRRMIINDPRGELAAISIGNQIRLDKAAYCINPFGLHGLPRHRVNPWNILRHDSPTLHADVKLLVADLIPLPVQGDDYFGRRARELAETLVKSHVMGIADSRTRDAISLAVFYDLVNMMAIQSGWDALMQSMASMPDSDIRRVAEEMDSKRKEAPKEYSGIVGSLYEAVQALSIPAIRETLSGSDFSLEVLCQQDCNVYLVIPAEYLGLLAPVQRAIFGTAILYKNRNPAAPGVLLVVDEAAQLGNFEALLRAYSYGRGMGLRTWSFWQDPGQITRNYGHTALSGFVGSSQCRQFFGVRDLDTARLASQMLGQQTLEFDDKLQQHAARTETARILHGLLAGGDPLAAGIGLAHSTYAAQHRAKQSRALMMPDELLGMPEDEQILFISGLGLAPVRANKHPYFTRPEMAGGYLPNPFHPPHDRVPVSGPRGQRWVRVIREPVPARLAHWPQYQFGEWAYPEGYRPP</sequence>
<comment type="similarity">
    <text evidence="2">Belongs to the VirD4/TraG family.</text>
</comment>
<dbReference type="InterPro" id="IPR027417">
    <property type="entry name" value="P-loop_NTPase"/>
</dbReference>
<dbReference type="Proteomes" id="UP000253628">
    <property type="component" value="Unassembled WGS sequence"/>
</dbReference>
<accession>A0A366HDM4</accession>
<dbReference type="InterPro" id="IPR051539">
    <property type="entry name" value="T4SS-coupling_protein"/>
</dbReference>
<dbReference type="OrthoDB" id="9759295at2"/>
<dbReference type="EMBL" id="QNRQ01000004">
    <property type="protein sequence ID" value="RBP40127.1"/>
    <property type="molecule type" value="Genomic_DNA"/>
</dbReference>
<keyword evidence="6" id="KW-0472">Membrane</keyword>
<protein>
    <submittedName>
        <fullName evidence="7">Type IV secretion system protein VirD4</fullName>
    </submittedName>
</protein>
<evidence type="ECO:0000313" key="8">
    <source>
        <dbReference type="Proteomes" id="UP000253628"/>
    </source>
</evidence>
<evidence type="ECO:0000256" key="5">
    <source>
        <dbReference type="ARBA" id="ARBA00022989"/>
    </source>
</evidence>
<dbReference type="Pfam" id="PF02534">
    <property type="entry name" value="T4SS-DNA_transf"/>
    <property type="match status" value="2"/>
</dbReference>
<evidence type="ECO:0000256" key="1">
    <source>
        <dbReference type="ARBA" id="ARBA00004651"/>
    </source>
</evidence>
<comment type="subcellular location">
    <subcellularLocation>
        <location evidence="1">Cell membrane</location>
        <topology evidence="1">Multi-pass membrane protein</topology>
    </subcellularLocation>
</comment>